<name>U2HEW7_9SPHI</name>
<organism evidence="3 4">
    <name type="scientific">Sphingobacterium paucimobilis HER1398</name>
    <dbReference type="NCBI Taxonomy" id="1346330"/>
    <lineage>
        <taxon>Bacteria</taxon>
        <taxon>Pseudomonadati</taxon>
        <taxon>Bacteroidota</taxon>
        <taxon>Sphingobacteriia</taxon>
        <taxon>Sphingobacteriales</taxon>
        <taxon>Sphingobacteriaceae</taxon>
        <taxon>Sphingobacterium</taxon>
    </lineage>
</organism>
<evidence type="ECO:0000313" key="4">
    <source>
        <dbReference type="Proteomes" id="UP000016584"/>
    </source>
</evidence>
<dbReference type="AlphaFoldDB" id="U2HEW7"/>
<dbReference type="Gene3D" id="1.50.10.100">
    <property type="entry name" value="Chondroitin AC/alginate lyase"/>
    <property type="match status" value="1"/>
</dbReference>
<dbReference type="EMBL" id="ATDL01000021">
    <property type="protein sequence ID" value="ERJ57860.1"/>
    <property type="molecule type" value="Genomic_DNA"/>
</dbReference>
<evidence type="ECO:0000313" key="3">
    <source>
        <dbReference type="EMBL" id="ERJ60311.1"/>
    </source>
</evidence>
<dbReference type="Proteomes" id="UP000016584">
    <property type="component" value="Unassembled WGS sequence"/>
</dbReference>
<dbReference type="Pfam" id="PF01839">
    <property type="entry name" value="FG-GAP"/>
    <property type="match status" value="1"/>
</dbReference>
<protein>
    <submittedName>
        <fullName evidence="3">Uncharacterized protein</fullName>
    </submittedName>
</protein>
<sequence length="1202" mass="135479">MVVHAQQLDEFLYDKVTYNLKRTPTAPISGTMKAYHPSEFISLATKGKASNVVIVKADKAENNHWGELLRTALSKAWKVDVPLVDWEEARLGNRHLILFGKPNYNMPLRELEANTLLGKNERGYELRTIPNALSWQKDVLYINGIDEADFKQAIQILLEKTSNPDKIKHFIACKGWAGENVEKDSKDFLKELEDHYAKDDSRRNNLAIQNNLEKAVYKYKMTGDERYAETFSKMMNYILDRYDEFVGPQKTPPTFEFHVFPAYMYHMENTKAFSDADRLKAIEFMRRIGEEAMDYWEMKEPMEFYQDGFQGYITNHSCFASRTVFSISRYLLSRYNYEPVRYWKEVADNGFDGVALNPYSPEDAAGYQYLVYRIFVDYALMSGRYKMDFFRAPLFQGYLQFAKAQYNHLGYMAGYGDAFAIGHYSSHPFLLQAIELFDDNEAKYLLELIERNKTGKGIETKINLPPPSPETHGMHYFVLNEFKKEQYKIKNYFKTPLLDKAIFRSGWDDKADFLTVTGINGDGRNHGHFDANGISQYIVGDRLWLWEGDYIKKFPDDHNSMVVNRDGKNFDFSRNFKVRNKSAASQVTAALQSKDKSQSLMSLLLEEYNGVNWTRNINYLAKKGLWVIDEVDVLLPGDYGIEIYWRSVGNMRTKDQGVQFTQRPSSDGIPYNFFVVEGSGANVFTKSFFDSGHGRKDGNISGYKKNFDVNTRQVVQRRQGQYQKGDKLYYVNFMMAEAGKNPQAPQVQQIDKNVFAAAARKEYHVAVMGQYKSGNIEIDADRCFMGPAGIIAAGAKTIRMGSYTWTSDTPKDFVLDYNEGLGEEYLGLLKSTFEKGSSASLAKVAAVDVPEVKAKKIKTLKSHVSAMAQQGKLVGIGTADGTFMVLDESGNTIAEHTFPKQITAITPIRTEAGTRWAVAVFPESRSAGKASLHLIDEEGAIAWTNSINSWHNRYGTITTMFTAQLDKTGVPAIIAGSQGWHYYAFAHQTGKQIFRAPITHGATVGAAGDMDGDGLDDIAAGAEYYYHQLTNHKGVPSERFSASPWNYSVVVKDLDGDGMKEAVFGRGDGWLYVNVPKGNKFKTWRANVGGRPIAIVDLEAGATKLATATEMGDVVYLDGSGKVLKYVKLPGQLTDLKVSNGILLASCIDGWVYTLNADGQVLGKSSYAHDPTSIYATKITVDSDMAAFFNGKDIYYLTDFKR</sequence>
<keyword evidence="1" id="KW-0732">Signal</keyword>
<keyword evidence="4" id="KW-1185">Reference proteome</keyword>
<dbReference type="Gene3D" id="2.70.98.70">
    <property type="match status" value="1"/>
</dbReference>
<evidence type="ECO:0000313" key="2">
    <source>
        <dbReference type="EMBL" id="ERJ57860.1"/>
    </source>
</evidence>
<dbReference type="EMBL" id="ATDL01000007">
    <property type="protein sequence ID" value="ERJ60311.1"/>
    <property type="molecule type" value="Genomic_DNA"/>
</dbReference>
<dbReference type="InterPro" id="IPR013517">
    <property type="entry name" value="FG-GAP"/>
</dbReference>
<accession>U2HEW7</accession>
<proteinExistence type="predicted"/>
<evidence type="ECO:0000256" key="1">
    <source>
        <dbReference type="ARBA" id="ARBA00022729"/>
    </source>
</evidence>
<dbReference type="InterPro" id="IPR028994">
    <property type="entry name" value="Integrin_alpha_N"/>
</dbReference>
<dbReference type="PATRIC" id="fig|1346330.5.peg.1273"/>
<dbReference type="InterPro" id="IPR008929">
    <property type="entry name" value="Chondroitin_lyas"/>
</dbReference>
<reference evidence="3 4" key="1">
    <citation type="journal article" date="2013" name="Genome Announc.">
        <title>The Draft Genome Sequence of Sphingomonas paucimobilis Strain HER1398 (Proteobacteria), Host to the Giant PAU Phage, Indicates That It Is a Member of the Genus Sphingobacterium (Bacteroidetes).</title>
        <authorList>
            <person name="White R.A.III."/>
            <person name="Suttle C.A."/>
        </authorList>
    </citation>
    <scope>NUCLEOTIDE SEQUENCE [LARGE SCALE GENOMIC DNA]</scope>
    <source>
        <strain evidence="3 4">HER1398</strain>
    </source>
</reference>
<comment type="caution">
    <text evidence="3">The sequence shown here is derived from an EMBL/GenBank/DDBJ whole genome shotgun (WGS) entry which is preliminary data.</text>
</comment>
<dbReference type="SUPFAM" id="SSF63829">
    <property type="entry name" value="Calcium-dependent phosphotriesterase"/>
    <property type="match status" value="1"/>
</dbReference>
<dbReference type="Gene3D" id="2.130.10.10">
    <property type="entry name" value="YVTN repeat-like/Quinoprotein amine dehydrogenase"/>
    <property type="match status" value="1"/>
</dbReference>
<dbReference type="SUPFAM" id="SSF48230">
    <property type="entry name" value="Chondroitin AC/alginate lyase"/>
    <property type="match status" value="1"/>
</dbReference>
<dbReference type="SUPFAM" id="SSF69318">
    <property type="entry name" value="Integrin alpha N-terminal domain"/>
    <property type="match status" value="1"/>
</dbReference>
<dbReference type="InterPro" id="IPR015943">
    <property type="entry name" value="WD40/YVTN_repeat-like_dom_sf"/>
</dbReference>
<dbReference type="STRING" id="1346330.M472_03680"/>
<gene>
    <name evidence="2" type="ORF">M472_03680</name>
    <name evidence="3" type="ORF">M472_16250</name>
</gene>